<dbReference type="Proteomes" id="UP000075604">
    <property type="component" value="Unassembled WGS sequence"/>
</dbReference>
<evidence type="ECO:0000259" key="6">
    <source>
        <dbReference type="PROSITE" id="PS51123"/>
    </source>
</evidence>
<evidence type="ECO:0000256" key="2">
    <source>
        <dbReference type="ARBA" id="ARBA00023136"/>
    </source>
</evidence>
<feature type="compositionally biased region" description="Basic and acidic residues" evidence="5">
    <location>
        <begin position="167"/>
        <end position="183"/>
    </location>
</feature>
<evidence type="ECO:0000313" key="8">
    <source>
        <dbReference type="Proteomes" id="UP000075604"/>
    </source>
</evidence>
<evidence type="ECO:0000256" key="3">
    <source>
        <dbReference type="ARBA" id="ARBA00023237"/>
    </source>
</evidence>
<accession>A0A150PPY8</accession>
<dbReference type="PROSITE" id="PS51123">
    <property type="entry name" value="OMPA_2"/>
    <property type="match status" value="1"/>
</dbReference>
<dbReference type="Pfam" id="PF00691">
    <property type="entry name" value="OmpA"/>
    <property type="match status" value="1"/>
</dbReference>
<reference evidence="7 8" key="1">
    <citation type="submission" date="2014-02" db="EMBL/GenBank/DDBJ databases">
        <title>The small core and large imbalanced accessory genome model reveals a collaborative survival strategy of Sorangium cellulosum strains in nature.</title>
        <authorList>
            <person name="Han K."/>
            <person name="Peng R."/>
            <person name="Blom J."/>
            <person name="Li Y.-Z."/>
        </authorList>
    </citation>
    <scope>NUCLEOTIDE SEQUENCE [LARGE SCALE GENOMIC DNA]</scope>
    <source>
        <strain evidence="7 8">So0157-18</strain>
    </source>
</reference>
<dbReference type="PROSITE" id="PS51257">
    <property type="entry name" value="PROKAR_LIPOPROTEIN"/>
    <property type="match status" value="1"/>
</dbReference>
<proteinExistence type="predicted"/>
<feature type="region of interest" description="Disordered" evidence="5">
    <location>
        <begin position="112"/>
        <end position="131"/>
    </location>
</feature>
<dbReference type="InterPro" id="IPR006664">
    <property type="entry name" value="OMP_bac"/>
</dbReference>
<comment type="caution">
    <text evidence="7">The sequence shown here is derived from an EMBL/GenBank/DDBJ whole genome shotgun (WGS) entry which is preliminary data.</text>
</comment>
<name>A0A150PPY8_SORCE</name>
<organism evidence="7 8">
    <name type="scientific">Sorangium cellulosum</name>
    <name type="common">Polyangium cellulosum</name>
    <dbReference type="NCBI Taxonomy" id="56"/>
    <lineage>
        <taxon>Bacteria</taxon>
        <taxon>Pseudomonadati</taxon>
        <taxon>Myxococcota</taxon>
        <taxon>Polyangia</taxon>
        <taxon>Polyangiales</taxon>
        <taxon>Polyangiaceae</taxon>
        <taxon>Sorangium</taxon>
    </lineage>
</organism>
<feature type="region of interest" description="Disordered" evidence="5">
    <location>
        <begin position="148"/>
        <end position="236"/>
    </location>
</feature>
<gene>
    <name evidence="7" type="ORF">BE04_23905</name>
</gene>
<dbReference type="InterPro" id="IPR036737">
    <property type="entry name" value="OmpA-like_sf"/>
</dbReference>
<dbReference type="InterPro" id="IPR050330">
    <property type="entry name" value="Bact_OuterMem_StrucFunc"/>
</dbReference>
<dbReference type="CDD" id="cd07185">
    <property type="entry name" value="OmpA_C-like"/>
    <property type="match status" value="1"/>
</dbReference>
<keyword evidence="3" id="KW-0998">Cell outer membrane</keyword>
<evidence type="ECO:0000256" key="5">
    <source>
        <dbReference type="SAM" id="MobiDB-lite"/>
    </source>
</evidence>
<sequence length="387" mass="42068">MSIRTRHRSSRRARRAGTVGVALIAVSALSCAQVPVMRGDIEALTTIANQAERNGALRCAPRELAMAKSHLSFAKVELDQGFFARAKEHLDIAKANTHAAYDLSPPQKCAERGFIEDAPPPAPGDCDGDGLLDPQDKKCPCDAETWNGFQDDDGCPDDPDTDGDGITDGKDSCVLLPEDKDGYLDEDGCPELDNDLDTVPDLNDKDSTGKNCANDPEDPDGYEDADGCPEPDNDQDTVVDLEDQCPNEPGVVGGDKPGCPKKPSLVIVTEKEIKITQQIHFEFDKDKIRPESFPILDAVVEVLQQNPKIKIEIQGHTDNKGAAAYNKKLSDRRAAAVKKYLVAKGIDEARLTSKGYGMEQPIVPNTSDQNRALNRRVQFVRTESGAQ</sequence>
<dbReference type="GO" id="GO:0009279">
    <property type="term" value="C:cell outer membrane"/>
    <property type="evidence" value="ECO:0007669"/>
    <property type="project" value="UniProtKB-SubCell"/>
</dbReference>
<dbReference type="PRINTS" id="PR01021">
    <property type="entry name" value="OMPADOMAIN"/>
</dbReference>
<evidence type="ECO:0000256" key="1">
    <source>
        <dbReference type="ARBA" id="ARBA00004442"/>
    </source>
</evidence>
<protein>
    <recommendedName>
        <fullName evidence="6">OmpA-like domain-containing protein</fullName>
    </recommendedName>
</protein>
<dbReference type="PANTHER" id="PTHR30329:SF21">
    <property type="entry name" value="LIPOPROTEIN YIAD-RELATED"/>
    <property type="match status" value="1"/>
</dbReference>
<evidence type="ECO:0000256" key="4">
    <source>
        <dbReference type="PROSITE-ProRule" id="PRU00473"/>
    </source>
</evidence>
<keyword evidence="2 4" id="KW-0472">Membrane</keyword>
<feature type="compositionally biased region" description="Acidic residues" evidence="5">
    <location>
        <begin position="215"/>
        <end position="236"/>
    </location>
</feature>
<dbReference type="SUPFAM" id="SSF103088">
    <property type="entry name" value="OmpA-like"/>
    <property type="match status" value="1"/>
</dbReference>
<feature type="domain" description="OmpA-like" evidence="6">
    <location>
        <begin position="268"/>
        <end position="385"/>
    </location>
</feature>
<feature type="compositionally biased region" description="Acidic residues" evidence="5">
    <location>
        <begin position="150"/>
        <end position="165"/>
    </location>
</feature>
<comment type="subcellular location">
    <subcellularLocation>
        <location evidence="1">Cell outer membrane</location>
    </subcellularLocation>
</comment>
<dbReference type="PANTHER" id="PTHR30329">
    <property type="entry name" value="STATOR ELEMENT OF FLAGELLAR MOTOR COMPLEX"/>
    <property type="match status" value="1"/>
</dbReference>
<dbReference type="Gene3D" id="3.30.1330.60">
    <property type="entry name" value="OmpA-like domain"/>
    <property type="match status" value="1"/>
</dbReference>
<dbReference type="AlphaFoldDB" id="A0A150PPY8"/>
<dbReference type="EMBL" id="JELX01001768">
    <property type="protein sequence ID" value="KYF57713.1"/>
    <property type="molecule type" value="Genomic_DNA"/>
</dbReference>
<feature type="compositionally biased region" description="Acidic residues" evidence="5">
    <location>
        <begin position="184"/>
        <end position="198"/>
    </location>
</feature>
<evidence type="ECO:0000313" key="7">
    <source>
        <dbReference type="EMBL" id="KYF57713.1"/>
    </source>
</evidence>
<dbReference type="InterPro" id="IPR006665">
    <property type="entry name" value="OmpA-like"/>
</dbReference>